<comment type="caution">
    <text evidence="1">The sequence shown here is derived from an EMBL/GenBank/DDBJ whole genome shotgun (WGS) entry which is preliminary data.</text>
</comment>
<dbReference type="Proteomes" id="UP000679690">
    <property type="component" value="Unassembled WGS sequence"/>
</dbReference>
<dbReference type="RefSeq" id="WP_208465801.1">
    <property type="nucleotide sequence ID" value="NZ_JAGFNS010000002.1"/>
</dbReference>
<accession>A0ABS3UCS9</accession>
<organism evidence="1 2">
    <name type="scientific">Actinoplanes flavus</name>
    <dbReference type="NCBI Taxonomy" id="2820290"/>
    <lineage>
        <taxon>Bacteria</taxon>
        <taxon>Bacillati</taxon>
        <taxon>Actinomycetota</taxon>
        <taxon>Actinomycetes</taxon>
        <taxon>Micromonosporales</taxon>
        <taxon>Micromonosporaceae</taxon>
        <taxon>Actinoplanes</taxon>
    </lineage>
</organism>
<evidence type="ECO:0000313" key="1">
    <source>
        <dbReference type="EMBL" id="MBO3736581.1"/>
    </source>
</evidence>
<gene>
    <name evidence="1" type="ORF">J5X75_03495</name>
</gene>
<name>A0ABS3UCS9_9ACTN</name>
<protein>
    <submittedName>
        <fullName evidence="1">Uncharacterized protein</fullName>
    </submittedName>
</protein>
<reference evidence="1 2" key="1">
    <citation type="submission" date="2021-03" db="EMBL/GenBank/DDBJ databases">
        <title>Actinoplanes flavus sp. nov., a novel actinomycete isolated from Coconut Palm rhizosphere soil.</title>
        <authorList>
            <person name="Luo X."/>
        </authorList>
    </citation>
    <scope>NUCLEOTIDE SEQUENCE [LARGE SCALE GENOMIC DNA]</scope>
    <source>
        <strain evidence="1 2">NEAU-H7</strain>
    </source>
</reference>
<proteinExistence type="predicted"/>
<keyword evidence="2" id="KW-1185">Reference proteome</keyword>
<dbReference type="EMBL" id="JAGFNS010000002">
    <property type="protein sequence ID" value="MBO3736581.1"/>
    <property type="molecule type" value="Genomic_DNA"/>
</dbReference>
<evidence type="ECO:0000313" key="2">
    <source>
        <dbReference type="Proteomes" id="UP000679690"/>
    </source>
</evidence>
<sequence>MLLILAGATAAQHPSTAAQHGSTDILLTVQTMGEYATALHQRSTDGGSSHGHANPGFRLAHPCPQSVAPPQPGWTAPSLTLATVGVVSQGEGIPADCTAGTGVPRDVLLLTSVSRI</sequence>